<feature type="region of interest" description="Disordered" evidence="4">
    <location>
        <begin position="1206"/>
        <end position="1228"/>
    </location>
</feature>
<sequence length="1439" mass="158321">MESFLLDDVSSVIRNKGIERIISPMIVQLCHLLISMERKEVENEVFASLEMMAEELAKACEDFVQVAKRLAGDSEEEWLKEEMEAAAQSLTLFGRNITLVTQRLHLQPECQHHREELVTAAQQILVNTTKVLLLEDAAMARKMVRAAGWCLTCLDALEAAGDAASLRGPFADLAAALLRLGELAAHRPEERLGRAGRLLRGYVPPLIAAVRGHLRHPRDPQLAASRRRVCALARKALGELLVQLDPGTAAPAAGSWNGALARRLRQLHQLLVAPEPEPLHVGVLDPPLAAVVWHCMRLAACSAPPERLHLVARCGRLLQLRSAGARRLAGISGPPGRGQGRPEPGQERAALRAATEALFQGFRTGLLRQILDTFTDTQSPLLRLVQAAVATPYHDEALPKSLQLFLATFHDRAKQMLRVARLALVCCPRQEIGRDMEAAMAGVWGLVVRVQQLFSGSPQGSGRDWNPVTLQALLRAWARESEHLLACFDDVLSIPEFLSVSIQEMTKHLDFFTWALESGNSREFSRCVAYLQGRATHIAQVMSRCVGRERDPIFRNGLRVLIQQLEQSSSVLRAAAERCSHEYGSPDTDAFLTMAKHLIYSAQSLKEGLDGTNHPDILSPLRDQVHRSDIAKRQLYFILPSLQSSAAPELKYQRAPGLGENDPGTSYPPTDHSPHPLIPDTCPKRRDSPHPAISKLFLAVESPDHQAVASACTNLLEHDAAVGAAQEALTGEGPLGPERMMGLQGISTLAPPIIDLAKEIAHCTTARTDRLLEVALQLNGRTRETRQGLAAMAGDWYPLCQQLFCHNPTADLPESTAVFLELQRNVASLVQLAAKSGPMDLDKNSLDSTRHPEVLLQMQGRLKEAETHAKQLLDKVLAFDGLQAPKSWEESVEDGCLLWSVAVQDLLQYVEHLSGRKGLFLLPLRLAMKNQQGLQEGLDQAADVSQRLQEAARLSSLLCGDEQEKGEVSFLRREVHVLTDALLDVAQILASSPRPSPSLSTRFELLRLELTLQAKALTGHLSIINADYECAFQDVIFPRPSVCKDPQIRPESSLQRMVSGIQAVQEIVVEGQEYGPCQEDLLMTLESILTLTKEVAQRIPVLREYPEEWGMHILGWLRWEWAAKAHYAVTQLQAWKGGHTKAWRHLVQCLKPGEEPARAPEQDSIQPQFCEEDAAGATAMGSVDSQSAAPGTPLGSSVGTCIAEPAVPGTATVDPSMQQSSPQSPYPRCPATAVVPAELNQPLPKDGSMDRDSRITRITRAMAKEVFLMAQSLRRRGCVLTKDQLITSARKIATSGQDFAKLICIIAKNCRDQRCSQELLCAVEQVQTMSNQLRIISSVKASLARSKSSEELLVENAQQLLQAVFKTMRAAEAASLRGLREPSPDPEELEVAAFCLQWRRKLLKHRLQETSNTACDELGLRNTSTKPPPTLATLVQEAV</sequence>
<dbReference type="Gene3D" id="1.20.120.810">
    <property type="entry name" value="Vinculin, Vh2 four-helix bundle"/>
    <property type="match status" value="2"/>
</dbReference>
<feature type="region of interest" description="Disordered" evidence="4">
    <location>
        <begin position="654"/>
        <end position="675"/>
    </location>
</feature>
<dbReference type="InterPro" id="IPR036723">
    <property type="entry name" value="Alpha-catenin/vinculin-like_sf"/>
</dbReference>
<dbReference type="PANTHER" id="PTHR18914:SF30">
    <property type="entry name" value="VINCULIN_ALPHA-CATENIN FAMILY MEMBER 1"/>
    <property type="match status" value="1"/>
</dbReference>
<dbReference type="Ensembl" id="ENSPANT00000061457.1">
    <property type="protein sequence ID" value="ENSPANP00000050197.1"/>
    <property type="gene ID" value="ENSPANG00000042430.1"/>
</dbReference>
<evidence type="ECO:0000256" key="1">
    <source>
        <dbReference type="ARBA" id="ARBA00004496"/>
    </source>
</evidence>
<dbReference type="GO" id="GO:0008013">
    <property type="term" value="F:beta-catenin binding"/>
    <property type="evidence" value="ECO:0007669"/>
    <property type="project" value="TreeGrafter"/>
</dbReference>
<protein>
    <recommendedName>
        <fullName evidence="7">Vinculin</fullName>
    </recommendedName>
</protein>
<evidence type="ECO:0000313" key="5">
    <source>
        <dbReference type="Ensembl" id="ENSPANP00000050197.1"/>
    </source>
</evidence>
<evidence type="ECO:0008006" key="7">
    <source>
        <dbReference type="Google" id="ProtNLM"/>
    </source>
</evidence>
<comment type="similarity">
    <text evidence="2">Belongs to the vinculin/alpha-catenin family.</text>
</comment>
<dbReference type="Pfam" id="PF01044">
    <property type="entry name" value="Vinculin"/>
    <property type="match status" value="3"/>
</dbReference>
<dbReference type="GO" id="GO:0016477">
    <property type="term" value="P:cell migration"/>
    <property type="evidence" value="ECO:0007669"/>
    <property type="project" value="TreeGrafter"/>
</dbReference>
<dbReference type="OMA" id="HEVCQKW"/>
<organism evidence="5 6">
    <name type="scientific">Papio anubis</name>
    <name type="common">Olive baboon</name>
    <dbReference type="NCBI Taxonomy" id="9555"/>
    <lineage>
        <taxon>Eukaryota</taxon>
        <taxon>Metazoa</taxon>
        <taxon>Chordata</taxon>
        <taxon>Craniata</taxon>
        <taxon>Vertebrata</taxon>
        <taxon>Euteleostomi</taxon>
        <taxon>Mammalia</taxon>
        <taxon>Eutheria</taxon>
        <taxon>Euarchontoglires</taxon>
        <taxon>Primates</taxon>
        <taxon>Haplorrhini</taxon>
        <taxon>Catarrhini</taxon>
        <taxon>Cercopithecidae</taxon>
        <taxon>Cercopithecinae</taxon>
        <taxon>Papio</taxon>
    </lineage>
</organism>
<dbReference type="InterPro" id="IPR006077">
    <property type="entry name" value="Vinculin/catenin"/>
</dbReference>
<evidence type="ECO:0000313" key="6">
    <source>
        <dbReference type="Proteomes" id="UP000028761"/>
    </source>
</evidence>
<dbReference type="GeneTree" id="ENSGT01030000234543"/>
<reference evidence="5" key="2">
    <citation type="submission" date="2025-08" db="UniProtKB">
        <authorList>
            <consortium name="Ensembl"/>
        </authorList>
    </citation>
    <scope>IDENTIFICATION</scope>
</reference>
<dbReference type="SUPFAM" id="SSF47220">
    <property type="entry name" value="alpha-catenin/vinculin-like"/>
    <property type="match status" value="2"/>
</dbReference>
<accession>A0A8I5N295</accession>
<reference evidence="5 6" key="1">
    <citation type="submission" date="2012-03" db="EMBL/GenBank/DDBJ databases">
        <title>Whole Genome Assembly of Papio anubis.</title>
        <authorList>
            <person name="Liu Y.L."/>
            <person name="Abraham K.A."/>
            <person name="Akbar H.A."/>
            <person name="Ali S.A."/>
            <person name="Anosike U.A."/>
            <person name="Aqrawi P.A."/>
            <person name="Arias F.A."/>
            <person name="Attaway T.A."/>
            <person name="Awwad R.A."/>
            <person name="Babu C.B."/>
            <person name="Bandaranaike D.B."/>
            <person name="Battles P.B."/>
            <person name="Bell A.B."/>
            <person name="Beltran B.B."/>
            <person name="Berhane-Mersha D.B."/>
            <person name="Bess C.B."/>
            <person name="Bickham C.B."/>
            <person name="Bolden T.B."/>
            <person name="Carter K.C."/>
            <person name="Chau D.C."/>
            <person name="Chavez A.C."/>
            <person name="Clerc-Blankenburg K.C."/>
            <person name="Coyle M.C."/>
            <person name="Dao M.D."/>
            <person name="Davila M.L.D."/>
            <person name="Davy-Carroll L.D."/>
            <person name="Denson S.D."/>
            <person name="Dinh H.D."/>
            <person name="Fernandez S.F."/>
            <person name="Fernando P.F."/>
            <person name="Forbes L.F."/>
            <person name="Francis C.F."/>
            <person name="Francisco L.F."/>
            <person name="Fu Q.F."/>
            <person name="Garcia-Iii R.G."/>
            <person name="Garrett T.G."/>
            <person name="Gross S.G."/>
            <person name="Gubbala S.G."/>
            <person name="Hirani K.H."/>
            <person name="Hogues M.H."/>
            <person name="Hollins B.H."/>
            <person name="Jackson L.J."/>
            <person name="Javaid M.J."/>
            <person name="Jhangiani S.J."/>
            <person name="Johnson A.J."/>
            <person name="Johnson B.J."/>
            <person name="Jones J.J."/>
            <person name="Joshi V.J."/>
            <person name="Kalu J.K."/>
            <person name="Khan N.K."/>
            <person name="Korchina V.K."/>
            <person name="Kovar C.K."/>
            <person name="Lago L.L."/>
            <person name="Lara F.L."/>
            <person name="Le T.-K.L."/>
            <person name="Lee S.L."/>
            <person name="Legall-Iii F.L."/>
            <person name="Lemon S.L."/>
            <person name="Liu J.L."/>
            <person name="Liu Y.-S.L."/>
            <person name="Liyanage D.L."/>
            <person name="Lopez J.L."/>
            <person name="Lorensuhewa L.L."/>
            <person name="Mata R.M."/>
            <person name="Mathew T.M."/>
            <person name="Mercado C.M."/>
            <person name="Mercado I.M."/>
            <person name="Morales K.M."/>
            <person name="Morgan M.M."/>
            <person name="Munidasa M.M."/>
            <person name="Ngo D.N."/>
            <person name="Nguyen L.N."/>
            <person name="Nguyen T.N."/>
            <person name="Nguyen N.N."/>
            <person name="Obregon M.O."/>
            <person name="Okwuonu G.O."/>
            <person name="Ongeri F.O."/>
            <person name="Onwere C.O."/>
            <person name="Osifeso I.O."/>
            <person name="Parra A.P."/>
            <person name="Patil S.P."/>
            <person name="Perez A.P."/>
            <person name="Perez Y.P."/>
            <person name="Pham C.P."/>
            <person name="Pu L.-L.P."/>
            <person name="Puazo M.P."/>
            <person name="Quiroz J.Q."/>
            <person name="Rouhana J.R."/>
            <person name="Ruiz M.R."/>
            <person name="Ruiz S.-J.R."/>
            <person name="Saada N.S."/>
            <person name="Santibanez J.S."/>
            <person name="Scheel M.S."/>
            <person name="Schneider B.S."/>
            <person name="Simmons D.S."/>
            <person name="Sisson I.S."/>
            <person name="Tang L.-Y.T."/>
            <person name="Thornton R.T."/>
            <person name="Tisius J.T."/>
            <person name="Toledanes G.T."/>
            <person name="Trejos Z.T."/>
            <person name="Usmani K.U."/>
            <person name="Varghese R.V."/>
            <person name="Vattathil S.V."/>
            <person name="Vee V.V."/>
            <person name="Walker D.W."/>
            <person name="Weissenberger G.W."/>
            <person name="White C.W."/>
            <person name="Williams A.W."/>
            <person name="Woodworth J.W."/>
            <person name="Wright R.W."/>
            <person name="Zhu Y.Z."/>
            <person name="Han Y.H."/>
            <person name="Newsham I.N."/>
            <person name="Nazareth L.N."/>
            <person name="Worley K.W."/>
            <person name="Muzny D.M."/>
            <person name="Rogers J.R."/>
            <person name="Gibbs R.G."/>
        </authorList>
    </citation>
    <scope>NUCLEOTIDE SEQUENCE [LARGE SCALE GENOMIC DNA]</scope>
</reference>
<evidence type="ECO:0000256" key="3">
    <source>
        <dbReference type="ARBA" id="ARBA00022490"/>
    </source>
</evidence>
<dbReference type="Proteomes" id="UP000028761">
    <property type="component" value="Chromosome 14"/>
</dbReference>
<name>A0A8I5N295_PAPAN</name>
<keyword evidence="3" id="KW-0963">Cytoplasm</keyword>
<comment type="subcellular location">
    <subcellularLocation>
        <location evidence="1">Cytoplasm</location>
    </subcellularLocation>
</comment>
<dbReference type="GO" id="GO:0098609">
    <property type="term" value="P:cell-cell adhesion"/>
    <property type="evidence" value="ECO:0007669"/>
    <property type="project" value="TreeGrafter"/>
</dbReference>
<dbReference type="Gene3D" id="1.20.120.230">
    <property type="entry name" value="Alpha-catenin/vinculin-like"/>
    <property type="match status" value="2"/>
</dbReference>
<dbReference type="GO" id="GO:0016342">
    <property type="term" value="C:catenin complex"/>
    <property type="evidence" value="ECO:0007669"/>
    <property type="project" value="TreeGrafter"/>
</dbReference>
<reference evidence="5" key="3">
    <citation type="submission" date="2025-09" db="UniProtKB">
        <authorList>
            <consortium name="Ensembl"/>
        </authorList>
    </citation>
    <scope>IDENTIFICATION</scope>
</reference>
<proteinExistence type="inferred from homology"/>
<evidence type="ECO:0000256" key="4">
    <source>
        <dbReference type="SAM" id="MobiDB-lite"/>
    </source>
</evidence>
<dbReference type="GO" id="GO:0005737">
    <property type="term" value="C:cytoplasm"/>
    <property type="evidence" value="ECO:0007669"/>
    <property type="project" value="UniProtKB-SubCell"/>
</dbReference>
<dbReference type="GO" id="GO:0051015">
    <property type="term" value="F:actin filament binding"/>
    <property type="evidence" value="ECO:0007669"/>
    <property type="project" value="InterPro"/>
</dbReference>
<dbReference type="PANTHER" id="PTHR18914">
    <property type="entry name" value="ALPHA CATENIN"/>
    <property type="match status" value="1"/>
</dbReference>
<evidence type="ECO:0000256" key="2">
    <source>
        <dbReference type="ARBA" id="ARBA00008376"/>
    </source>
</evidence>
<keyword evidence="6" id="KW-1185">Reference proteome</keyword>
<dbReference type="GO" id="GO:0005912">
    <property type="term" value="C:adherens junction"/>
    <property type="evidence" value="ECO:0007669"/>
    <property type="project" value="TreeGrafter"/>
</dbReference>